<evidence type="ECO:0000256" key="5">
    <source>
        <dbReference type="ARBA" id="ARBA00031449"/>
    </source>
</evidence>
<reference evidence="7 8" key="1">
    <citation type="submission" date="2014-11" db="EMBL/GenBank/DDBJ databases">
        <title>Complete Genome Sequence of Pseudoalteromonas sp. Strain OCN003 Isolated from Kaneohe Bay, Oahu, Hawaii.</title>
        <authorList>
            <person name="Beurmann S."/>
            <person name="Videau P."/>
            <person name="Ushijima B."/>
            <person name="Smith A.M."/>
            <person name="Aeby G.S."/>
            <person name="Callahan S.M."/>
            <person name="Belcaid M."/>
        </authorList>
    </citation>
    <scope>NUCLEOTIDE SEQUENCE [LARGE SCALE GENOMIC DNA]</scope>
    <source>
        <strain evidence="7 8">OCN003</strain>
    </source>
</reference>
<comment type="pathway">
    <text evidence="1">Purine metabolism; 7-cyano-7-deazaguanine biosynthesis.</text>
</comment>
<keyword evidence="8" id="KW-1185">Reference proteome</keyword>
<dbReference type="EMBL" id="CP009888">
    <property type="protein sequence ID" value="AIY65586.1"/>
    <property type="molecule type" value="Genomic_DNA"/>
</dbReference>
<dbReference type="RefSeq" id="WP_038641597.1">
    <property type="nucleotide sequence ID" value="NZ_CP009888.1"/>
</dbReference>
<dbReference type="EC" id="4.1.2.50" evidence="3"/>
<dbReference type="KEGG" id="pseo:OM33_10770"/>
<gene>
    <name evidence="7" type="ORF">OM33_10770</name>
</gene>
<evidence type="ECO:0000313" key="8">
    <source>
        <dbReference type="Proteomes" id="UP000030341"/>
    </source>
</evidence>
<dbReference type="Pfam" id="PF01242">
    <property type="entry name" value="PTPS"/>
    <property type="match status" value="2"/>
</dbReference>
<accession>A0A0A7EHQ3</accession>
<dbReference type="AlphaFoldDB" id="A0A0A7EHQ3"/>
<dbReference type="Gene3D" id="3.30.479.10">
    <property type="entry name" value="6-pyruvoyl tetrahydropterin synthase/QueD"/>
    <property type="match status" value="2"/>
</dbReference>
<dbReference type="eggNOG" id="COG0720">
    <property type="taxonomic scope" value="Bacteria"/>
</dbReference>
<dbReference type="SUPFAM" id="SSF55620">
    <property type="entry name" value="Tetrahydrobiopterin biosynthesis enzymes-like"/>
    <property type="match status" value="2"/>
</dbReference>
<evidence type="ECO:0000256" key="1">
    <source>
        <dbReference type="ARBA" id="ARBA00005061"/>
    </source>
</evidence>
<evidence type="ECO:0000256" key="3">
    <source>
        <dbReference type="ARBA" id="ARBA00012982"/>
    </source>
</evidence>
<name>A0A0A7EHQ3_9GAMM</name>
<comment type="catalytic activity">
    <reaction evidence="6">
        <text>7,8-dihydroneopterin 3'-triphosphate + H2O = 6-carboxy-5,6,7,8-tetrahydropterin + triphosphate + acetaldehyde + 2 H(+)</text>
        <dbReference type="Rhea" id="RHEA:27966"/>
        <dbReference type="ChEBI" id="CHEBI:15343"/>
        <dbReference type="ChEBI" id="CHEBI:15377"/>
        <dbReference type="ChEBI" id="CHEBI:15378"/>
        <dbReference type="ChEBI" id="CHEBI:18036"/>
        <dbReference type="ChEBI" id="CHEBI:58462"/>
        <dbReference type="ChEBI" id="CHEBI:61032"/>
        <dbReference type="EC" id="4.1.2.50"/>
    </reaction>
</comment>
<dbReference type="UniPathway" id="UPA00391"/>
<dbReference type="InterPro" id="IPR007115">
    <property type="entry name" value="6-PTP_synth/QueD"/>
</dbReference>
<evidence type="ECO:0000256" key="4">
    <source>
        <dbReference type="ARBA" id="ARBA00018141"/>
    </source>
</evidence>
<dbReference type="OrthoDB" id="5820615at2"/>
<proteinExistence type="inferred from homology"/>
<organism evidence="7 8">
    <name type="scientific">Pseudoalteromonas piratica</name>
    <dbReference type="NCBI Taxonomy" id="1348114"/>
    <lineage>
        <taxon>Bacteria</taxon>
        <taxon>Pseudomonadati</taxon>
        <taxon>Pseudomonadota</taxon>
        <taxon>Gammaproteobacteria</taxon>
        <taxon>Alteromonadales</taxon>
        <taxon>Pseudoalteromonadaceae</taxon>
        <taxon>Pseudoalteromonas</taxon>
    </lineage>
</organism>
<protein>
    <recommendedName>
        <fullName evidence="4">6-carboxy-5,6,7,8-tetrahydropterin synthase</fullName>
        <ecNumber evidence="3">4.1.2.50</ecNumber>
    </recommendedName>
    <alternativeName>
        <fullName evidence="5">Queuosine biosynthesis protein QueD</fullName>
    </alternativeName>
</protein>
<dbReference type="GO" id="GO:0070497">
    <property type="term" value="F:6-carboxytetrahydropterin synthase activity"/>
    <property type="evidence" value="ECO:0007669"/>
    <property type="project" value="UniProtKB-EC"/>
</dbReference>
<sequence>MILFVKDLTVIDFSYLCSARGPLGESWIVDLEMHGDLNEESMVLDFSLVKKQVKRIIDDVIDHKLAIATQGDAIVSTSGEQTNVNFSFGNHQLAVSSPHQAFCLIDTDKINEASVKQFLEDTILPQLPKNVSKIVLNLRPEHTNGFYYHYSHGLKKHDGNCQRIIHGHRSTIEIEENGMRSPRLNKLWCQKWQDIYLVSAEDRISAAELKFVTPIENGVHSAYTASQGYFELSISEAVVDILPVDSTVECIAQHIAQTLKLDNPDSSFRVAAYEGVGKGAIAYA</sequence>
<evidence type="ECO:0000313" key="7">
    <source>
        <dbReference type="EMBL" id="AIY65586.1"/>
    </source>
</evidence>
<evidence type="ECO:0000256" key="6">
    <source>
        <dbReference type="ARBA" id="ARBA00048807"/>
    </source>
</evidence>
<dbReference type="HOGENOM" id="CLU_962682_0_0_6"/>
<evidence type="ECO:0000256" key="2">
    <source>
        <dbReference type="ARBA" id="ARBA00008900"/>
    </source>
</evidence>
<dbReference type="InterPro" id="IPR038418">
    <property type="entry name" value="6-PTP_synth/QueD_sf"/>
</dbReference>
<dbReference type="STRING" id="1348114.OM33_10770"/>
<comment type="similarity">
    <text evidence="2">Belongs to the PTPS family. QueD subfamily.</text>
</comment>
<dbReference type="Proteomes" id="UP000030341">
    <property type="component" value="Chromosome 1"/>
</dbReference>